<reference evidence="2 3" key="1">
    <citation type="journal article" date="2021" name="Sci. Rep.">
        <title>Genome sequencing of the multicellular alga Astrephomene provides insights into convergent evolution of germ-soma differentiation.</title>
        <authorList>
            <person name="Yamashita S."/>
            <person name="Yamamoto K."/>
            <person name="Matsuzaki R."/>
            <person name="Suzuki S."/>
            <person name="Yamaguchi H."/>
            <person name="Hirooka S."/>
            <person name="Minakuchi Y."/>
            <person name="Miyagishima S."/>
            <person name="Kawachi M."/>
            <person name="Toyoda A."/>
            <person name="Nozaki H."/>
        </authorList>
    </citation>
    <scope>NUCLEOTIDE SEQUENCE [LARGE SCALE GENOMIC DNA]</scope>
    <source>
        <strain evidence="2 3">NIES-4017</strain>
    </source>
</reference>
<sequence>VRILVFSFKPVYRDTMAALATRASALPTLAQRPRVSRRAVIVRAEASNRTFPRDWIKTDPLVPVLGFAGWTIPSNIGVPAFGGQSLFGLFTQSIGENLAHFPTGPALDDKFWLYMITWHIGLFLTLTLGQIGVQGRRQGYW</sequence>
<evidence type="ECO:0000313" key="2">
    <source>
        <dbReference type="EMBL" id="GFR42786.1"/>
    </source>
</evidence>
<accession>A0AAD3HJE9</accession>
<keyword evidence="1" id="KW-0812">Transmembrane</keyword>
<dbReference type="NCBIfam" id="TIGR03059">
    <property type="entry name" value="psaOeuk"/>
    <property type="match status" value="1"/>
</dbReference>
<dbReference type="PANTHER" id="PTHR36311:SF1">
    <property type="entry name" value="PHOTOSYSTEM I SUBUNIT O"/>
    <property type="match status" value="1"/>
</dbReference>
<comment type="caution">
    <text evidence="2">The sequence shown here is derived from an EMBL/GenBank/DDBJ whole genome shotgun (WGS) entry which is preliminary data.</text>
</comment>
<proteinExistence type="predicted"/>
<organism evidence="2 3">
    <name type="scientific">Astrephomene gubernaculifera</name>
    <dbReference type="NCBI Taxonomy" id="47775"/>
    <lineage>
        <taxon>Eukaryota</taxon>
        <taxon>Viridiplantae</taxon>
        <taxon>Chlorophyta</taxon>
        <taxon>core chlorophytes</taxon>
        <taxon>Chlorophyceae</taxon>
        <taxon>CS clade</taxon>
        <taxon>Chlamydomonadales</taxon>
        <taxon>Astrephomenaceae</taxon>
        <taxon>Astrephomene</taxon>
    </lineage>
</organism>
<dbReference type="Pfam" id="PF22832">
    <property type="entry name" value="PsaO_TMD"/>
    <property type="match status" value="1"/>
</dbReference>
<keyword evidence="1" id="KW-0472">Membrane</keyword>
<gene>
    <name evidence="2" type="ORF">Agub_g3749</name>
</gene>
<dbReference type="Proteomes" id="UP001054857">
    <property type="component" value="Unassembled WGS sequence"/>
</dbReference>
<dbReference type="PANTHER" id="PTHR36311">
    <property type="entry name" value="PHOTOSYSTEM I SUBUNIT O"/>
    <property type="match status" value="1"/>
</dbReference>
<evidence type="ECO:0008006" key="4">
    <source>
        <dbReference type="Google" id="ProtNLM"/>
    </source>
</evidence>
<evidence type="ECO:0000313" key="3">
    <source>
        <dbReference type="Proteomes" id="UP001054857"/>
    </source>
</evidence>
<dbReference type="InterPro" id="IPR017498">
    <property type="entry name" value="PSI_PsaO"/>
</dbReference>
<keyword evidence="3" id="KW-1185">Reference proteome</keyword>
<dbReference type="EMBL" id="BMAR01000004">
    <property type="protein sequence ID" value="GFR42786.1"/>
    <property type="molecule type" value="Genomic_DNA"/>
</dbReference>
<name>A0AAD3HJE9_9CHLO</name>
<feature type="non-terminal residue" evidence="2">
    <location>
        <position position="1"/>
    </location>
</feature>
<keyword evidence="1" id="KW-1133">Transmembrane helix</keyword>
<dbReference type="AlphaFoldDB" id="A0AAD3HJE9"/>
<feature type="transmembrane region" description="Helical" evidence="1">
    <location>
        <begin position="111"/>
        <end position="133"/>
    </location>
</feature>
<evidence type="ECO:0000256" key="1">
    <source>
        <dbReference type="SAM" id="Phobius"/>
    </source>
</evidence>
<protein>
    <recommendedName>
        <fullName evidence="4">Photosystem I subunit O</fullName>
    </recommendedName>
</protein>